<comment type="caution">
    <text evidence="1">The sequence shown here is derived from an EMBL/GenBank/DDBJ whole genome shotgun (WGS) entry which is preliminary data.</text>
</comment>
<name>A0A9P6ND19_9BASI</name>
<dbReference type="EMBL" id="MU167363">
    <property type="protein sequence ID" value="KAG0142022.1"/>
    <property type="molecule type" value="Genomic_DNA"/>
</dbReference>
<accession>A0A9P6ND19</accession>
<keyword evidence="2" id="KW-1185">Reference proteome</keyword>
<sequence>MVTSTGTLHTVIEKLNENNYAEWKINLYGWMLEHGLSSFISGTSPKIPTDEDKKEEFCANRERAADVIIQRLDKASQVRFITKDNRDNPNALWKTIFDYHQADINQARTFMNFLRIVYVSLPQYINDTR</sequence>
<evidence type="ECO:0000313" key="1">
    <source>
        <dbReference type="EMBL" id="KAG0142022.1"/>
    </source>
</evidence>
<reference evidence="1" key="1">
    <citation type="submission" date="2013-11" db="EMBL/GenBank/DDBJ databases">
        <title>Genome sequence of the fusiform rust pathogen reveals effectors for host alternation and coevolution with pine.</title>
        <authorList>
            <consortium name="DOE Joint Genome Institute"/>
            <person name="Smith K."/>
            <person name="Pendleton A."/>
            <person name="Kubisiak T."/>
            <person name="Anderson C."/>
            <person name="Salamov A."/>
            <person name="Aerts A."/>
            <person name="Riley R."/>
            <person name="Clum A."/>
            <person name="Lindquist E."/>
            <person name="Ence D."/>
            <person name="Campbell M."/>
            <person name="Kronenberg Z."/>
            <person name="Feau N."/>
            <person name="Dhillon B."/>
            <person name="Hamelin R."/>
            <person name="Burleigh J."/>
            <person name="Smith J."/>
            <person name="Yandell M."/>
            <person name="Nelson C."/>
            <person name="Grigoriev I."/>
            <person name="Davis J."/>
        </authorList>
    </citation>
    <scope>NUCLEOTIDE SEQUENCE</scope>
    <source>
        <strain evidence="1">G11</strain>
    </source>
</reference>
<dbReference type="OrthoDB" id="8039827at2759"/>
<organism evidence="1 2">
    <name type="scientific">Cronartium quercuum f. sp. fusiforme G11</name>
    <dbReference type="NCBI Taxonomy" id="708437"/>
    <lineage>
        <taxon>Eukaryota</taxon>
        <taxon>Fungi</taxon>
        <taxon>Dikarya</taxon>
        <taxon>Basidiomycota</taxon>
        <taxon>Pucciniomycotina</taxon>
        <taxon>Pucciniomycetes</taxon>
        <taxon>Pucciniales</taxon>
        <taxon>Coleosporiaceae</taxon>
        <taxon>Cronartium</taxon>
    </lineage>
</organism>
<gene>
    <name evidence="1" type="ORF">CROQUDRAFT_50914</name>
</gene>
<protein>
    <recommendedName>
        <fullName evidence="3">DUF4219 domain-containing protein</fullName>
    </recommendedName>
</protein>
<evidence type="ECO:0008006" key="3">
    <source>
        <dbReference type="Google" id="ProtNLM"/>
    </source>
</evidence>
<dbReference type="Proteomes" id="UP000886653">
    <property type="component" value="Unassembled WGS sequence"/>
</dbReference>
<dbReference type="AlphaFoldDB" id="A0A9P6ND19"/>
<proteinExistence type="predicted"/>
<evidence type="ECO:0000313" key="2">
    <source>
        <dbReference type="Proteomes" id="UP000886653"/>
    </source>
</evidence>